<dbReference type="PANTHER" id="PTHR43616:SF5">
    <property type="entry name" value="GLYCEROL DEHYDROGENASE 1"/>
    <property type="match status" value="1"/>
</dbReference>
<gene>
    <name evidence="6" type="ORF">METZ01_LOCUS191819</name>
</gene>
<dbReference type="NCBIfam" id="NF006941">
    <property type="entry name" value="PRK09423.1"/>
    <property type="match status" value="1"/>
</dbReference>
<dbReference type="InterPro" id="IPR001670">
    <property type="entry name" value="ADH_Fe/GldA"/>
</dbReference>
<dbReference type="Gene3D" id="1.20.1090.10">
    <property type="entry name" value="Dehydroquinate synthase-like - alpha domain"/>
    <property type="match status" value="1"/>
</dbReference>
<comment type="similarity">
    <text evidence="1">Belongs to the iron-containing alcohol dehydrogenase family.</text>
</comment>
<accession>A0A382DL67</accession>
<dbReference type="GO" id="GO:0046872">
    <property type="term" value="F:metal ion binding"/>
    <property type="evidence" value="ECO:0007669"/>
    <property type="project" value="UniProtKB-KW"/>
</dbReference>
<dbReference type="AlphaFoldDB" id="A0A382DL67"/>
<feature type="domain" description="Alcohol dehydrogenase iron-type/glycerol dehydrogenase GldA" evidence="5">
    <location>
        <begin position="43"/>
        <end position="191"/>
    </location>
</feature>
<protein>
    <recommendedName>
        <fullName evidence="5">Alcohol dehydrogenase iron-type/glycerol dehydrogenase GldA domain-containing protein</fullName>
    </recommendedName>
</protein>
<dbReference type="PIRSF" id="PIRSF000112">
    <property type="entry name" value="Glycerol_dehydrogenase"/>
    <property type="match status" value="1"/>
</dbReference>
<dbReference type="PROSITE" id="PS00913">
    <property type="entry name" value="ADH_IRON_1"/>
    <property type="match status" value="1"/>
</dbReference>
<dbReference type="SUPFAM" id="SSF56796">
    <property type="entry name" value="Dehydroquinate synthase-like"/>
    <property type="match status" value="1"/>
</dbReference>
<dbReference type="Pfam" id="PF00465">
    <property type="entry name" value="Fe-ADH"/>
    <property type="match status" value="1"/>
</dbReference>
<dbReference type="PANTHER" id="PTHR43616">
    <property type="entry name" value="GLYCEROL DEHYDROGENASE"/>
    <property type="match status" value="1"/>
</dbReference>
<sequence length="412" mass="44036">YVYRDFTESRSLYMSIIEKYDPRTVFGKTDASDVEPPRILIAPNRYVQGQGVLDNLGRYLRVVPSRNPAILISARGKNELGPRLVKSLGQEGIEPTFVIFNGECSALEIERIVTLLKSKVAIDSLVAVGGGKCVDAGKSVAHRLSIPSIICPSLASNDAPCSALSVLYTPEGVSEGAEFFPWSPAFVIIDTAIVAEAPVRYLVSGMGDAMATWYEADTCFRNPKARTTVGARPTLAARSIGELCAKTLFEYGVSSVQSVTNSVCDESLESVVEANTLLSGLGFESGGLAGAHAVAQSYTVIPHIQTNYLHGEMVAMGLLAQLALENRESECEKVATFFAQVGLPVNLSQVGLKGNVEDSLDEIVEAALNSSIIGNEPMELNHSVLLDACLSAHKIGLEIAKQQGQEAFAALH</sequence>
<evidence type="ECO:0000256" key="1">
    <source>
        <dbReference type="ARBA" id="ARBA00007358"/>
    </source>
</evidence>
<proteinExistence type="inferred from homology"/>
<evidence type="ECO:0000313" key="6">
    <source>
        <dbReference type="EMBL" id="SVB38965.1"/>
    </source>
</evidence>
<evidence type="ECO:0000256" key="4">
    <source>
        <dbReference type="ARBA" id="ARBA00023027"/>
    </source>
</evidence>
<evidence type="ECO:0000259" key="5">
    <source>
        <dbReference type="Pfam" id="PF00465"/>
    </source>
</evidence>
<dbReference type="InterPro" id="IPR018211">
    <property type="entry name" value="ADH_Fe_CS"/>
</dbReference>
<evidence type="ECO:0000256" key="2">
    <source>
        <dbReference type="ARBA" id="ARBA00022723"/>
    </source>
</evidence>
<reference evidence="6" key="1">
    <citation type="submission" date="2018-05" db="EMBL/GenBank/DDBJ databases">
        <authorList>
            <person name="Lanie J.A."/>
            <person name="Ng W.-L."/>
            <person name="Kazmierczak K.M."/>
            <person name="Andrzejewski T.M."/>
            <person name="Davidsen T.M."/>
            <person name="Wayne K.J."/>
            <person name="Tettelin H."/>
            <person name="Glass J.I."/>
            <person name="Rusch D."/>
            <person name="Podicherti R."/>
            <person name="Tsui H.-C.T."/>
            <person name="Winkler M.E."/>
        </authorList>
    </citation>
    <scope>NUCLEOTIDE SEQUENCE</scope>
</reference>
<dbReference type="EMBL" id="UINC01039866">
    <property type="protein sequence ID" value="SVB38965.1"/>
    <property type="molecule type" value="Genomic_DNA"/>
</dbReference>
<dbReference type="GO" id="GO:0016614">
    <property type="term" value="F:oxidoreductase activity, acting on CH-OH group of donors"/>
    <property type="evidence" value="ECO:0007669"/>
    <property type="project" value="InterPro"/>
</dbReference>
<keyword evidence="4" id="KW-0520">NAD</keyword>
<name>A0A382DL67_9ZZZZ</name>
<feature type="non-terminal residue" evidence="6">
    <location>
        <position position="1"/>
    </location>
</feature>
<keyword evidence="3" id="KW-0560">Oxidoreductase</keyword>
<keyword evidence="2" id="KW-0479">Metal-binding</keyword>
<evidence type="ECO:0000256" key="3">
    <source>
        <dbReference type="ARBA" id="ARBA00023002"/>
    </source>
</evidence>
<dbReference type="InterPro" id="IPR016205">
    <property type="entry name" value="Glycerol_DH"/>
</dbReference>
<organism evidence="6">
    <name type="scientific">marine metagenome</name>
    <dbReference type="NCBI Taxonomy" id="408172"/>
    <lineage>
        <taxon>unclassified sequences</taxon>
        <taxon>metagenomes</taxon>
        <taxon>ecological metagenomes</taxon>
    </lineage>
</organism>
<dbReference type="CDD" id="cd08170">
    <property type="entry name" value="GlyDH"/>
    <property type="match status" value="1"/>
</dbReference>
<dbReference type="Gene3D" id="3.40.50.1970">
    <property type="match status" value="1"/>
</dbReference>